<proteinExistence type="predicted"/>
<evidence type="ECO:0000313" key="1">
    <source>
        <dbReference type="EMBL" id="TGM10299.1"/>
    </source>
</evidence>
<dbReference type="InterPro" id="IPR029035">
    <property type="entry name" value="DHS-like_NAD/FAD-binding_dom"/>
</dbReference>
<dbReference type="SUPFAM" id="SSF52467">
    <property type="entry name" value="DHS-like NAD/FAD-binding domain"/>
    <property type="match status" value="1"/>
</dbReference>
<keyword evidence="2" id="KW-1185">Reference proteome</keyword>
<reference evidence="2" key="1">
    <citation type="journal article" date="2019" name="PLoS Negl. Trop. Dis.">
        <title>Revisiting the worldwide diversity of Leptospira species in the environment.</title>
        <authorList>
            <person name="Vincent A.T."/>
            <person name="Schiettekatte O."/>
            <person name="Bourhy P."/>
            <person name="Veyrier F.J."/>
            <person name="Picardeau M."/>
        </authorList>
    </citation>
    <scope>NUCLEOTIDE SEQUENCE [LARGE SCALE GENOMIC DNA]</scope>
    <source>
        <strain evidence="2">201702407</strain>
    </source>
</reference>
<protein>
    <recommendedName>
        <fullName evidence="3">SIR2-like domain-containing protein</fullName>
    </recommendedName>
</protein>
<name>A0ABY2MWS0_9LEPT</name>
<dbReference type="Proteomes" id="UP000297422">
    <property type="component" value="Unassembled WGS sequence"/>
</dbReference>
<comment type="caution">
    <text evidence="1">The sequence shown here is derived from an EMBL/GenBank/DDBJ whole genome shotgun (WGS) entry which is preliminary data.</text>
</comment>
<dbReference type="Pfam" id="PF13289">
    <property type="entry name" value="SIR2_2"/>
    <property type="match status" value="1"/>
</dbReference>
<sequence>MNYKRREHKIFQFVCTQILKRECIPFIGSGISNDCVYTGDNVDFRDRKGHTVKGLIIALTTSGPDSGQLGQKCEEFLWLQNKESEQEALQKLVDKLQIKEFVWLAPTVAHKYIAFLVREGLVNQIITTNYDCAMEWAFLETFRSDIKINLDTYETIKDEYFKKISIIHDQESCGQQHFGKQGSGNHLHIYKINGCAMKLSEGLANYHNKILLTMKQLQSWRERRWAKDQFRVVLRSNTVLFSGFGSDEPQVIHTVHQILDELSTYSPTKPFSFEGDGFPSNAPVIHSFEPNANIQFQHKQIVNNYVQSVNGKFDDDIANDLILTKEKLEEKSGNAYLKADEFWGWVFQEIQHKLITYVIDKAISGELSIGLIPFCRYLFDEIKSKWVIQKNEEPTSLHHLLEISVDETYFSNLFTFTFGNSKSYIPIRNNESIVSEFIFYYYLAHLIGDVDVSKVKSENQNFLFFQNKNAKYFYISSNMQNSEYVKEEFDSLGNPIFPVFLLSRFSNVVTSAEMRTCRLRIENESTRSRTHQMLLFFTISDIAYLIRTYMPLSRNSNASIGFSYSQFISEICNAPLKWHSKLYVGRQRRIAMRKIQ</sequence>
<organism evidence="1 2">
    <name type="scientific">Leptospira stimsonii</name>
    <dbReference type="NCBI Taxonomy" id="2202203"/>
    <lineage>
        <taxon>Bacteria</taxon>
        <taxon>Pseudomonadati</taxon>
        <taxon>Spirochaetota</taxon>
        <taxon>Spirochaetia</taxon>
        <taxon>Leptospirales</taxon>
        <taxon>Leptospiraceae</taxon>
        <taxon>Leptospira</taxon>
    </lineage>
</organism>
<dbReference type="RefSeq" id="WP_135686273.1">
    <property type="nucleotide sequence ID" value="NZ_RQEQ01000047.1"/>
</dbReference>
<gene>
    <name evidence="1" type="ORF">EHQ90_19140</name>
</gene>
<dbReference type="EMBL" id="RQGT01000112">
    <property type="protein sequence ID" value="TGM10299.1"/>
    <property type="molecule type" value="Genomic_DNA"/>
</dbReference>
<evidence type="ECO:0000313" key="2">
    <source>
        <dbReference type="Proteomes" id="UP000297422"/>
    </source>
</evidence>
<accession>A0ABY2MWS0</accession>
<evidence type="ECO:0008006" key="3">
    <source>
        <dbReference type="Google" id="ProtNLM"/>
    </source>
</evidence>